<evidence type="ECO:0000256" key="1">
    <source>
        <dbReference type="ARBA" id="ARBA00022729"/>
    </source>
</evidence>
<dbReference type="AlphaFoldDB" id="A0A4R8I490"/>
<dbReference type="NCBIfam" id="TIGR04183">
    <property type="entry name" value="Por_Secre_tail"/>
    <property type="match status" value="1"/>
</dbReference>
<dbReference type="Pfam" id="PF18962">
    <property type="entry name" value="Por_Secre_tail"/>
    <property type="match status" value="1"/>
</dbReference>
<proteinExistence type="predicted"/>
<dbReference type="EMBL" id="SOEO01000003">
    <property type="protein sequence ID" value="TDX83134.1"/>
    <property type="molecule type" value="Genomic_DNA"/>
</dbReference>
<accession>A0A4R8I490</accession>
<keyword evidence="4" id="KW-1185">Reference proteome</keyword>
<evidence type="ECO:0000313" key="3">
    <source>
        <dbReference type="EMBL" id="TDX83134.1"/>
    </source>
</evidence>
<name>A0A4R8I490_9FLAO</name>
<reference evidence="3 4" key="1">
    <citation type="submission" date="2019-03" db="EMBL/GenBank/DDBJ databases">
        <title>Genomic Encyclopedia of Type Strains, Phase III (KMG-III): the genomes of soil and plant-associated and newly described type strains.</title>
        <authorList>
            <person name="Whitman W."/>
        </authorList>
    </citation>
    <scope>NUCLEOTIDE SEQUENCE [LARGE SCALE GENOMIC DNA]</scope>
    <source>
        <strain evidence="3 4">CGMCC 1.12802</strain>
    </source>
</reference>
<comment type="caution">
    <text evidence="3">The sequence shown here is derived from an EMBL/GenBank/DDBJ whole genome shotgun (WGS) entry which is preliminary data.</text>
</comment>
<dbReference type="OrthoDB" id="1352409at2"/>
<dbReference type="Proteomes" id="UP000295313">
    <property type="component" value="Unassembled WGS sequence"/>
</dbReference>
<organism evidence="3 4">
    <name type="scientific">Epilithonimonas xixisoli</name>
    <dbReference type="NCBI Taxonomy" id="1476462"/>
    <lineage>
        <taxon>Bacteria</taxon>
        <taxon>Pseudomonadati</taxon>
        <taxon>Bacteroidota</taxon>
        <taxon>Flavobacteriia</taxon>
        <taxon>Flavobacteriales</taxon>
        <taxon>Weeksellaceae</taxon>
        <taxon>Chryseobacterium group</taxon>
        <taxon>Epilithonimonas</taxon>
    </lineage>
</organism>
<evidence type="ECO:0000259" key="2">
    <source>
        <dbReference type="Pfam" id="PF18962"/>
    </source>
</evidence>
<gene>
    <name evidence="3" type="ORF">B0I22_3200</name>
</gene>
<keyword evidence="1" id="KW-0732">Signal</keyword>
<feature type="domain" description="Secretion system C-terminal sorting" evidence="2">
    <location>
        <begin position="86"/>
        <end position="158"/>
    </location>
</feature>
<sequence>MKYKIYFSGLLLFSFIGNVKSQSLTLSGGESESSSGGSISSSIGLSPATVVGNGSYTVSSGSQQPYEISMHLSVVDIKNKNIEIKIYPNPFSENVSVKFSQDYKNEKYSYRIFDLNGRLITKGELKEISNVLNLQNLSTGNYMLEINHFGKTINTYKIIKK</sequence>
<evidence type="ECO:0000313" key="4">
    <source>
        <dbReference type="Proteomes" id="UP000295313"/>
    </source>
</evidence>
<protein>
    <submittedName>
        <fullName evidence="3">Putative secreted protein (Por secretion system target)</fullName>
    </submittedName>
</protein>
<dbReference type="InterPro" id="IPR026444">
    <property type="entry name" value="Secre_tail"/>
</dbReference>
<dbReference type="RefSeq" id="WP_133946199.1">
    <property type="nucleotide sequence ID" value="NZ_SOEO01000003.1"/>
</dbReference>